<dbReference type="GO" id="GO:0007095">
    <property type="term" value="P:mitotic G2 DNA damage checkpoint signaling"/>
    <property type="evidence" value="ECO:0007669"/>
    <property type="project" value="TreeGrafter"/>
</dbReference>
<dbReference type="InterPro" id="IPR001357">
    <property type="entry name" value="BRCT_dom"/>
</dbReference>
<keyword evidence="4" id="KW-1185">Reference proteome</keyword>
<dbReference type="OrthoDB" id="251770at2759"/>
<keyword evidence="1" id="KW-0677">Repeat</keyword>
<reference evidence="3 4" key="1">
    <citation type="submission" date="2016-11" db="EMBL/GenBank/DDBJ databases">
        <title>The macronuclear genome of Stentor coeruleus: a giant cell with tiny introns.</title>
        <authorList>
            <person name="Slabodnick M."/>
            <person name="Ruby J.G."/>
            <person name="Reiff S.B."/>
            <person name="Swart E.C."/>
            <person name="Gosai S."/>
            <person name="Prabakaran S."/>
            <person name="Witkowska E."/>
            <person name="Larue G.E."/>
            <person name="Fisher S."/>
            <person name="Freeman R.M."/>
            <person name="Gunawardena J."/>
            <person name="Chu W."/>
            <person name="Stover N.A."/>
            <person name="Gregory B.D."/>
            <person name="Nowacki M."/>
            <person name="Derisi J."/>
            <person name="Roy S.W."/>
            <person name="Marshall W.F."/>
            <person name="Sood P."/>
        </authorList>
    </citation>
    <scope>NUCLEOTIDE SEQUENCE [LARGE SCALE GENOMIC DNA]</scope>
    <source>
        <strain evidence="3">WM001</strain>
    </source>
</reference>
<feature type="domain" description="BRCT" evidence="2">
    <location>
        <begin position="104"/>
        <end position="167"/>
    </location>
</feature>
<dbReference type="PANTHER" id="PTHR13561">
    <property type="entry name" value="DNA REPLICATION REGULATOR DPB11-RELATED"/>
    <property type="match status" value="1"/>
</dbReference>
<dbReference type="SUPFAM" id="SSF52113">
    <property type="entry name" value="BRCT domain"/>
    <property type="match status" value="3"/>
</dbReference>
<evidence type="ECO:0000256" key="1">
    <source>
        <dbReference type="ARBA" id="ARBA00022737"/>
    </source>
</evidence>
<protein>
    <recommendedName>
        <fullName evidence="2">BRCT domain-containing protein</fullName>
    </recommendedName>
</protein>
<dbReference type="AlphaFoldDB" id="A0A1R2CUR6"/>
<dbReference type="Pfam" id="PF12738">
    <property type="entry name" value="PTCB-BRCT"/>
    <property type="match status" value="1"/>
</dbReference>
<dbReference type="CDD" id="cd00027">
    <property type="entry name" value="BRCT"/>
    <property type="match status" value="2"/>
</dbReference>
<dbReference type="Proteomes" id="UP000187209">
    <property type="component" value="Unassembled WGS sequence"/>
</dbReference>
<dbReference type="PROSITE" id="PS50172">
    <property type="entry name" value="BRCT"/>
    <property type="match status" value="2"/>
</dbReference>
<dbReference type="GO" id="GO:0033314">
    <property type="term" value="P:mitotic DNA replication checkpoint signaling"/>
    <property type="evidence" value="ECO:0007669"/>
    <property type="project" value="TreeGrafter"/>
</dbReference>
<comment type="caution">
    <text evidence="3">The sequence shown here is derived from an EMBL/GenBank/DDBJ whole genome shotgun (WGS) entry which is preliminary data.</text>
</comment>
<feature type="domain" description="BRCT" evidence="2">
    <location>
        <begin position="1"/>
        <end position="78"/>
    </location>
</feature>
<dbReference type="PANTHER" id="PTHR13561:SF20">
    <property type="entry name" value="DNA TOPOISOMERASE 2-BINDING PROTEIN 1"/>
    <property type="match status" value="1"/>
</dbReference>
<evidence type="ECO:0000259" key="2">
    <source>
        <dbReference type="PROSITE" id="PS50172"/>
    </source>
</evidence>
<proteinExistence type="predicted"/>
<dbReference type="Gene3D" id="3.40.50.10190">
    <property type="entry name" value="BRCT domain"/>
    <property type="match status" value="3"/>
</dbReference>
<evidence type="ECO:0000313" key="3">
    <source>
        <dbReference type="EMBL" id="OMJ92758.1"/>
    </source>
</evidence>
<dbReference type="InterPro" id="IPR036420">
    <property type="entry name" value="BRCT_dom_sf"/>
</dbReference>
<accession>A0A1R2CUR6</accession>
<evidence type="ECO:0000313" key="4">
    <source>
        <dbReference type="Proteomes" id="UP000187209"/>
    </source>
</evidence>
<name>A0A1R2CUR6_9CILI</name>
<dbReference type="GO" id="GO:0006270">
    <property type="term" value="P:DNA replication initiation"/>
    <property type="evidence" value="ECO:0007669"/>
    <property type="project" value="TreeGrafter"/>
</dbReference>
<organism evidence="3 4">
    <name type="scientific">Stentor coeruleus</name>
    <dbReference type="NCBI Taxonomy" id="5963"/>
    <lineage>
        <taxon>Eukaryota</taxon>
        <taxon>Sar</taxon>
        <taxon>Alveolata</taxon>
        <taxon>Ciliophora</taxon>
        <taxon>Postciliodesmatophora</taxon>
        <taxon>Heterotrichea</taxon>
        <taxon>Heterotrichida</taxon>
        <taxon>Stentoridae</taxon>
        <taxon>Stentor</taxon>
    </lineage>
</organism>
<dbReference type="EMBL" id="MPUH01000055">
    <property type="protein sequence ID" value="OMJ92758.1"/>
    <property type="molecule type" value="Genomic_DNA"/>
</dbReference>
<sequence length="250" mass="28716">MSSIVICASGFSPSEKSVIENMVLELGGIFEDDLTTSASVLIAKRQGTLKSTTSSEVLKIPVVTEKWLHDSYRKKSFIKSFHKYKLPLLEGLKIWTYKLDKGRKKKIKKCGGILSSHQSKECYCIITEPEYQKLLQLCIPDMKITNTQWLDKIIEEKKWVDPGLYLIANFEPKEQELYLAHWVFFIEDLDEEENKVIKEIIILGGGTYVNVWHDMTTHVITNDCKKNYANAVKITPKKFMESCLNKSLKA</sequence>
<dbReference type="SMART" id="SM00292">
    <property type="entry name" value="BRCT"/>
    <property type="match status" value="3"/>
</dbReference>
<gene>
    <name evidence="3" type="ORF">SteCoe_4386</name>
</gene>